<dbReference type="InterPro" id="IPR023210">
    <property type="entry name" value="NADP_OxRdtase_dom"/>
</dbReference>
<dbReference type="InterPro" id="IPR020471">
    <property type="entry name" value="AKR"/>
</dbReference>
<dbReference type="Gene3D" id="3.20.20.100">
    <property type="entry name" value="NADP-dependent oxidoreductase domain"/>
    <property type="match status" value="1"/>
</dbReference>
<dbReference type="Proteomes" id="UP000248925">
    <property type="component" value="Unassembled WGS sequence"/>
</dbReference>
<dbReference type="EMBL" id="PCDP01000062">
    <property type="protein sequence ID" value="PZM09006.1"/>
    <property type="molecule type" value="Genomic_DNA"/>
</dbReference>
<reference evidence="2 3" key="1">
    <citation type="journal article" date="2018" name="Sci. Rep.">
        <title>Rhizobium tumorigenes sp. nov., a novel plant tumorigenic bacterium isolated from cane gall tumors on thornless blackberry.</title>
        <authorList>
            <person name="Kuzmanovi N."/>
            <person name="Smalla K."/>
            <person name="Gronow S."/>
            <person name="PuBawska J."/>
        </authorList>
    </citation>
    <scope>NUCLEOTIDE SEQUENCE [LARGE SCALE GENOMIC DNA]</scope>
    <source>
        <strain evidence="2 3">CCBAU 85046</strain>
    </source>
</reference>
<evidence type="ECO:0000313" key="3">
    <source>
        <dbReference type="Proteomes" id="UP000248925"/>
    </source>
</evidence>
<dbReference type="OrthoDB" id="9768851at2"/>
<dbReference type="RefSeq" id="WP_111163374.1">
    <property type="nucleotide sequence ID" value="NZ_PCDP01000062.1"/>
</dbReference>
<protein>
    <submittedName>
        <fullName evidence="2">Pyridoxal 4-dehydrogenase</fullName>
    </submittedName>
</protein>
<keyword evidence="3" id="KW-1185">Reference proteome</keyword>
<gene>
    <name evidence="2" type="ORF">CPY51_27240</name>
</gene>
<dbReference type="InterPro" id="IPR036812">
    <property type="entry name" value="NAD(P)_OxRdtase_dom_sf"/>
</dbReference>
<sequence length="339" mass="37018">MKRRQIGRTGLEVTEISFGGAALGGLYRTCPRDQAMETLQAAWDSDIRYFDVAPWYGLGLAERRFGDFLRDQPEDSYVLSTKVGRLLRPVPTGTVPDYSYVDPLSFDADYDYSYDGIMRSVEFSYARLGLNRIDMLFVHDIGAYTHGKAKNTHYLGQLLGSGLKALEELKSSGAIKAYGLGVNEVPVCLDVMREADIDAILLAGRYTLLDRSAVAELLPLCEKKGTSLVIGGVFNSGVLATGAVPGSNFDYMPASDEVLAKVRGLEAVARSHGLELAAPAMQFPLLNPVVASVLIGTARASSLKRNMPLLEPRLPAELYRKFEEYTLVAPPLGEEAVRV</sequence>
<name>A0A2W4DYY6_9HYPH</name>
<dbReference type="PANTHER" id="PTHR42686:SF1">
    <property type="entry name" value="GH17980P-RELATED"/>
    <property type="match status" value="1"/>
</dbReference>
<dbReference type="GO" id="GO:0016491">
    <property type="term" value="F:oxidoreductase activity"/>
    <property type="evidence" value="ECO:0007669"/>
    <property type="project" value="InterPro"/>
</dbReference>
<evidence type="ECO:0000259" key="1">
    <source>
        <dbReference type="Pfam" id="PF00248"/>
    </source>
</evidence>
<dbReference type="Pfam" id="PF00248">
    <property type="entry name" value="Aldo_ket_red"/>
    <property type="match status" value="1"/>
</dbReference>
<proteinExistence type="predicted"/>
<organism evidence="2 3">
    <name type="scientific">Rhizobium tubonense</name>
    <dbReference type="NCBI Taxonomy" id="484088"/>
    <lineage>
        <taxon>Bacteria</taxon>
        <taxon>Pseudomonadati</taxon>
        <taxon>Pseudomonadota</taxon>
        <taxon>Alphaproteobacteria</taxon>
        <taxon>Hyphomicrobiales</taxon>
        <taxon>Rhizobiaceae</taxon>
        <taxon>Rhizobium/Agrobacterium group</taxon>
        <taxon>Rhizobium</taxon>
    </lineage>
</organism>
<dbReference type="AlphaFoldDB" id="A0A2W4DYY6"/>
<comment type="caution">
    <text evidence="2">The sequence shown here is derived from an EMBL/GenBank/DDBJ whole genome shotgun (WGS) entry which is preliminary data.</text>
</comment>
<dbReference type="PANTHER" id="PTHR42686">
    <property type="entry name" value="GH17980P-RELATED"/>
    <property type="match status" value="1"/>
</dbReference>
<evidence type="ECO:0000313" key="2">
    <source>
        <dbReference type="EMBL" id="PZM09006.1"/>
    </source>
</evidence>
<dbReference type="SUPFAM" id="SSF51430">
    <property type="entry name" value="NAD(P)-linked oxidoreductase"/>
    <property type="match status" value="1"/>
</dbReference>
<dbReference type="GO" id="GO:0005829">
    <property type="term" value="C:cytosol"/>
    <property type="evidence" value="ECO:0007669"/>
    <property type="project" value="TreeGrafter"/>
</dbReference>
<accession>A0A2W4DYY6</accession>
<feature type="domain" description="NADP-dependent oxidoreductase" evidence="1">
    <location>
        <begin position="15"/>
        <end position="324"/>
    </location>
</feature>